<organism evidence="2 3">
    <name type="scientific">Daedalea quercina L-15889</name>
    <dbReference type="NCBI Taxonomy" id="1314783"/>
    <lineage>
        <taxon>Eukaryota</taxon>
        <taxon>Fungi</taxon>
        <taxon>Dikarya</taxon>
        <taxon>Basidiomycota</taxon>
        <taxon>Agaricomycotina</taxon>
        <taxon>Agaricomycetes</taxon>
        <taxon>Polyporales</taxon>
        <taxon>Fomitopsis</taxon>
    </lineage>
</organism>
<name>A0A165LGH6_9APHY</name>
<dbReference type="AlphaFoldDB" id="A0A165LGH6"/>
<proteinExistence type="predicted"/>
<keyword evidence="3" id="KW-1185">Reference proteome</keyword>
<reference evidence="2 3" key="1">
    <citation type="journal article" date="2016" name="Mol. Biol. Evol.">
        <title>Comparative Genomics of Early-Diverging Mushroom-Forming Fungi Provides Insights into the Origins of Lignocellulose Decay Capabilities.</title>
        <authorList>
            <person name="Nagy L.G."/>
            <person name="Riley R."/>
            <person name="Tritt A."/>
            <person name="Adam C."/>
            <person name="Daum C."/>
            <person name="Floudas D."/>
            <person name="Sun H."/>
            <person name="Yadav J.S."/>
            <person name="Pangilinan J."/>
            <person name="Larsson K.H."/>
            <person name="Matsuura K."/>
            <person name="Barry K."/>
            <person name="Labutti K."/>
            <person name="Kuo R."/>
            <person name="Ohm R.A."/>
            <person name="Bhattacharya S.S."/>
            <person name="Shirouzu T."/>
            <person name="Yoshinaga Y."/>
            <person name="Martin F.M."/>
            <person name="Grigoriev I.V."/>
            <person name="Hibbett D.S."/>
        </authorList>
    </citation>
    <scope>NUCLEOTIDE SEQUENCE [LARGE SCALE GENOMIC DNA]</scope>
    <source>
        <strain evidence="2 3">L-15889</strain>
    </source>
</reference>
<dbReference type="STRING" id="1314783.A0A165LGH6"/>
<feature type="compositionally biased region" description="Acidic residues" evidence="1">
    <location>
        <begin position="133"/>
        <end position="184"/>
    </location>
</feature>
<dbReference type="OrthoDB" id="2801531at2759"/>
<dbReference type="EMBL" id="KV429130">
    <property type="protein sequence ID" value="KZT64386.1"/>
    <property type="molecule type" value="Genomic_DNA"/>
</dbReference>
<evidence type="ECO:0000256" key="1">
    <source>
        <dbReference type="SAM" id="MobiDB-lite"/>
    </source>
</evidence>
<evidence type="ECO:0000313" key="2">
    <source>
        <dbReference type="EMBL" id="KZT64386.1"/>
    </source>
</evidence>
<gene>
    <name evidence="2" type="ORF">DAEQUDRAFT_769739</name>
</gene>
<feature type="region of interest" description="Disordered" evidence="1">
    <location>
        <begin position="120"/>
        <end position="194"/>
    </location>
</feature>
<accession>A0A165LGH6</accession>
<evidence type="ECO:0000313" key="3">
    <source>
        <dbReference type="Proteomes" id="UP000076727"/>
    </source>
</evidence>
<dbReference type="Proteomes" id="UP000076727">
    <property type="component" value="Unassembled WGS sequence"/>
</dbReference>
<sequence length="228" mass="25713">MTWVYGWPLYDRDAIKIAKKHNLVQRPDTDEYDCIKAAQLWIGCNAGSPRALCCWVGDDPTLVFAAYVDYRDRAYPPQKVFDDEMMSEKEARRLARCMPLRDRDWYRHCDGSWTPRLGELWEETDTNPKDDLTCDDDSEDEETEGDSDGIDEGDEDEGDEDEGEGSDEGSGEDSDEGHDEDPDSDATVTDDLGAALEECTTPVYSKSLAADFDLHCSITESTPRLRAI</sequence>
<protein>
    <submittedName>
        <fullName evidence="2">Uncharacterized protein</fullName>
    </submittedName>
</protein>